<comment type="caution">
    <text evidence="1">The sequence shown here is derived from an EMBL/GenBank/DDBJ whole genome shotgun (WGS) entry which is preliminary data.</text>
</comment>
<dbReference type="Proteomes" id="UP000663880">
    <property type="component" value="Unassembled WGS sequence"/>
</dbReference>
<evidence type="ECO:0000313" key="2">
    <source>
        <dbReference type="Proteomes" id="UP000663880"/>
    </source>
</evidence>
<dbReference type="AlphaFoldDB" id="A0A821VMJ1"/>
<sequence length="170" mass="19246">MGDDCFICSKTLSEGEVITVKKKRIETLIKASVIRGHKEHERMLTSLSSIRVHSSCQRHYGDERAAAAVVRRSLSSDSSSSLPSLTPLPVPEEEEFDFKNACFICTENIPENVQETNQRVRLKQRIRISTVRSFSAVKKSMLSILKSRNDEVSQSVNDRIEKISRFAFAK</sequence>
<accession>A0A821VMJ1</accession>
<dbReference type="OrthoDB" id="6919948at2759"/>
<reference evidence="1" key="1">
    <citation type="submission" date="2021-02" db="EMBL/GenBank/DDBJ databases">
        <authorList>
            <person name="Steward A R."/>
        </authorList>
    </citation>
    <scope>NUCLEOTIDE SEQUENCE</scope>
</reference>
<evidence type="ECO:0000313" key="1">
    <source>
        <dbReference type="EMBL" id="CAF4909296.1"/>
    </source>
</evidence>
<keyword evidence="2" id="KW-1185">Reference proteome</keyword>
<protein>
    <submittedName>
        <fullName evidence="1">Uncharacterized protein</fullName>
    </submittedName>
</protein>
<name>A0A821VMJ1_9NEOP</name>
<gene>
    <name evidence="1" type="ORF">PMACD_LOCUS11994</name>
</gene>
<dbReference type="EMBL" id="CAJOBZ010000044">
    <property type="protein sequence ID" value="CAF4909296.1"/>
    <property type="molecule type" value="Genomic_DNA"/>
</dbReference>
<organism evidence="1 2">
    <name type="scientific">Pieris macdunnoughi</name>
    <dbReference type="NCBI Taxonomy" id="345717"/>
    <lineage>
        <taxon>Eukaryota</taxon>
        <taxon>Metazoa</taxon>
        <taxon>Ecdysozoa</taxon>
        <taxon>Arthropoda</taxon>
        <taxon>Hexapoda</taxon>
        <taxon>Insecta</taxon>
        <taxon>Pterygota</taxon>
        <taxon>Neoptera</taxon>
        <taxon>Endopterygota</taxon>
        <taxon>Lepidoptera</taxon>
        <taxon>Glossata</taxon>
        <taxon>Ditrysia</taxon>
        <taxon>Papilionoidea</taxon>
        <taxon>Pieridae</taxon>
        <taxon>Pierinae</taxon>
        <taxon>Pieris</taxon>
    </lineage>
</organism>
<proteinExistence type="predicted"/>